<dbReference type="EMBL" id="FZMO01000264">
    <property type="protein sequence ID" value="SNQ49474.1"/>
    <property type="molecule type" value="Genomic_DNA"/>
</dbReference>
<proteinExistence type="predicted"/>
<dbReference type="InterPro" id="IPR012798">
    <property type="entry name" value="Cbl_synth_CobG-like"/>
</dbReference>
<evidence type="ECO:0000256" key="4">
    <source>
        <dbReference type="ARBA" id="ARBA00023002"/>
    </source>
</evidence>
<dbReference type="InterPro" id="IPR045854">
    <property type="entry name" value="NO2/SO3_Rdtase_4Fe4S_sf"/>
</dbReference>
<feature type="compositionally biased region" description="Polar residues" evidence="7">
    <location>
        <begin position="446"/>
        <end position="462"/>
    </location>
</feature>
<gene>
    <name evidence="9" type="primary">cobG</name>
    <name evidence="9" type="ORF">FRACA_3360002</name>
</gene>
<evidence type="ECO:0000259" key="8">
    <source>
        <dbReference type="Pfam" id="PF03460"/>
    </source>
</evidence>
<dbReference type="InterPro" id="IPR051329">
    <property type="entry name" value="NIR_SIR_4Fe-4S"/>
</dbReference>
<dbReference type="GO" id="GO:0048307">
    <property type="term" value="F:ferredoxin-nitrite reductase activity"/>
    <property type="evidence" value="ECO:0007669"/>
    <property type="project" value="UniProtKB-EC"/>
</dbReference>
<keyword evidence="5" id="KW-0408">Iron</keyword>
<dbReference type="EC" id="1.7.7.1" evidence="9"/>
<accession>A0A2I2KUY6</accession>
<dbReference type="Pfam" id="PF03460">
    <property type="entry name" value="NIR_SIR_ferr"/>
    <property type="match status" value="2"/>
</dbReference>
<evidence type="ECO:0000256" key="3">
    <source>
        <dbReference type="ARBA" id="ARBA00022723"/>
    </source>
</evidence>
<protein>
    <submittedName>
        <fullName evidence="9">Cobalamin biosynthesis protein CobG</fullName>
        <ecNumber evidence="9">1.7.7.1</ecNumber>
    </submittedName>
</protein>
<feature type="domain" description="Nitrite/Sulfite reductase ferredoxin-like" evidence="8">
    <location>
        <begin position="279"/>
        <end position="345"/>
    </location>
</feature>
<dbReference type="Gene3D" id="3.90.480.10">
    <property type="entry name" value="Sulfite Reductase Hemoprotein,Domain 2"/>
    <property type="match status" value="1"/>
</dbReference>
<dbReference type="Proteomes" id="UP000234331">
    <property type="component" value="Unassembled WGS sequence"/>
</dbReference>
<dbReference type="InterPro" id="IPR005117">
    <property type="entry name" value="NiRdtase/SiRdtase_haem-b_fer"/>
</dbReference>
<feature type="domain" description="Nitrite/Sulfite reductase ferredoxin-like" evidence="8">
    <location>
        <begin position="37"/>
        <end position="91"/>
    </location>
</feature>
<dbReference type="AlphaFoldDB" id="A0A2I2KUY6"/>
<keyword evidence="1" id="KW-0004">4Fe-4S</keyword>
<evidence type="ECO:0000256" key="5">
    <source>
        <dbReference type="ARBA" id="ARBA00023004"/>
    </source>
</evidence>
<evidence type="ECO:0000256" key="2">
    <source>
        <dbReference type="ARBA" id="ARBA00022617"/>
    </source>
</evidence>
<dbReference type="PANTHER" id="PTHR32439">
    <property type="entry name" value="FERREDOXIN--NITRITE REDUCTASE, CHLOROPLASTIC"/>
    <property type="match status" value="1"/>
</dbReference>
<dbReference type="NCBIfam" id="TIGR02435">
    <property type="entry name" value="CobG"/>
    <property type="match status" value="1"/>
</dbReference>
<evidence type="ECO:0000256" key="1">
    <source>
        <dbReference type="ARBA" id="ARBA00022485"/>
    </source>
</evidence>
<keyword evidence="4 9" id="KW-0560">Oxidoreductase</keyword>
<sequence>MPGWRTYAPPVPTSPRERVADACPGVLRTHAAADGALARLRLPGGLLDATAARALAACAREFGDGYLELTSRGNVQLRGLADGAATILAARARAAGLLPSDTHERVRNIVASPLSGRAVASWRDVTPLVEALDRALCADPALAALPGRILFALDDGSGDVAALPADLTLIALPAGRMLLRVAGEPRAVLLPERCAIPAILAAAHAFLDLLAATAPGDTPAWRIAELPTGHDRLLTAAQLAARRARTDDREPPAATIEIIQAGTAARSRGDASAVTPGPHRHSDGRYALTVLVPLGRLRADQLDLLAEIADEAAGDSRMVVTPWRTVVLRDLDPSASQGFGARLAAVGLVVDPASGWVGVTSCAGRPGCARALADVRRDAARYAAHVQGSTTSVHWSACARRCGRPAGDVVDVIADESGYRVHGGEELPADRWAALSRELASRHESASLQELMSTRAGTSGASTGREGD</sequence>
<dbReference type="SUPFAM" id="SSF55124">
    <property type="entry name" value="Nitrite/Sulfite reductase N-terminal domain-like"/>
    <property type="match status" value="2"/>
</dbReference>
<evidence type="ECO:0000313" key="9">
    <source>
        <dbReference type="EMBL" id="SNQ49474.1"/>
    </source>
</evidence>
<name>A0A2I2KUY6_9ACTN</name>
<keyword evidence="6" id="KW-0411">Iron-sulfur</keyword>
<evidence type="ECO:0000256" key="6">
    <source>
        <dbReference type="ARBA" id="ARBA00023014"/>
    </source>
</evidence>
<organism evidence="9 10">
    <name type="scientific">Frankia canadensis</name>
    <dbReference type="NCBI Taxonomy" id="1836972"/>
    <lineage>
        <taxon>Bacteria</taxon>
        <taxon>Bacillati</taxon>
        <taxon>Actinomycetota</taxon>
        <taxon>Actinomycetes</taxon>
        <taxon>Frankiales</taxon>
        <taxon>Frankiaceae</taxon>
        <taxon>Frankia</taxon>
    </lineage>
</organism>
<evidence type="ECO:0000313" key="10">
    <source>
        <dbReference type="Proteomes" id="UP000234331"/>
    </source>
</evidence>
<dbReference type="GO" id="GO:0051539">
    <property type="term" value="F:4 iron, 4 sulfur cluster binding"/>
    <property type="evidence" value="ECO:0007669"/>
    <property type="project" value="UniProtKB-KW"/>
</dbReference>
<dbReference type="SUPFAM" id="SSF56014">
    <property type="entry name" value="Nitrite and sulphite reductase 4Fe-4S domain-like"/>
    <property type="match status" value="2"/>
</dbReference>
<keyword evidence="10" id="KW-1185">Reference proteome</keyword>
<dbReference type="InterPro" id="IPR036136">
    <property type="entry name" value="Nit/Sulf_reduc_fer-like_dom_sf"/>
</dbReference>
<dbReference type="PANTHER" id="PTHR32439:SF9">
    <property type="entry name" value="BLR3264 PROTEIN"/>
    <property type="match status" value="1"/>
</dbReference>
<dbReference type="Gene3D" id="3.30.413.10">
    <property type="entry name" value="Sulfite Reductase Hemoprotein, domain 1"/>
    <property type="match status" value="2"/>
</dbReference>
<evidence type="ECO:0000256" key="7">
    <source>
        <dbReference type="SAM" id="MobiDB-lite"/>
    </source>
</evidence>
<dbReference type="GO" id="GO:0046872">
    <property type="term" value="F:metal ion binding"/>
    <property type="evidence" value="ECO:0007669"/>
    <property type="project" value="UniProtKB-KW"/>
</dbReference>
<feature type="region of interest" description="Disordered" evidence="7">
    <location>
        <begin position="445"/>
        <end position="468"/>
    </location>
</feature>
<keyword evidence="2" id="KW-0349">Heme</keyword>
<reference evidence="9 10" key="1">
    <citation type="submission" date="2017-06" db="EMBL/GenBank/DDBJ databases">
        <authorList>
            <person name="Kim H.J."/>
            <person name="Triplett B.A."/>
        </authorList>
    </citation>
    <scope>NUCLEOTIDE SEQUENCE [LARGE SCALE GENOMIC DNA]</scope>
    <source>
        <strain evidence="9">FRACA_ARgP5</strain>
    </source>
</reference>
<keyword evidence="3" id="KW-0479">Metal-binding</keyword>